<name>A0A517W4A0_9PLAN</name>
<keyword evidence="10" id="KW-0966">Cell projection</keyword>
<evidence type="ECO:0000256" key="4">
    <source>
        <dbReference type="ARBA" id="ARBA00023054"/>
    </source>
</evidence>
<accession>A0A517W4A0</accession>
<organism evidence="10 11">
    <name type="scientific">Gimesia aquarii</name>
    <dbReference type="NCBI Taxonomy" id="2527964"/>
    <lineage>
        <taxon>Bacteria</taxon>
        <taxon>Pseudomonadati</taxon>
        <taxon>Planctomycetota</taxon>
        <taxon>Planctomycetia</taxon>
        <taxon>Planctomycetales</taxon>
        <taxon>Planctomycetaceae</taxon>
        <taxon>Gimesia</taxon>
    </lineage>
</organism>
<evidence type="ECO:0000313" key="11">
    <source>
        <dbReference type="Proteomes" id="UP000318704"/>
    </source>
</evidence>
<dbReference type="GO" id="GO:0071973">
    <property type="term" value="P:bacterial-type flagellum-dependent cell motility"/>
    <property type="evidence" value="ECO:0007669"/>
    <property type="project" value="TreeGrafter"/>
</dbReference>
<dbReference type="EMBL" id="CP037920">
    <property type="protein sequence ID" value="QDU00088.1"/>
    <property type="molecule type" value="Genomic_DNA"/>
</dbReference>
<protein>
    <recommendedName>
        <fullName evidence="7">Filament cap protein</fullName>
    </recommendedName>
    <alternativeName>
        <fullName evidence="6">Flagellar cap protein</fullName>
    </alternativeName>
</protein>
<dbReference type="PANTHER" id="PTHR30288">
    <property type="entry name" value="FLAGELLAR CAP/ASSEMBLY PROTEIN FLID"/>
    <property type="match status" value="1"/>
</dbReference>
<dbReference type="GO" id="GO:0009424">
    <property type="term" value="C:bacterial-type flagellum hook"/>
    <property type="evidence" value="ECO:0007669"/>
    <property type="project" value="InterPro"/>
</dbReference>
<feature type="domain" description="Flagellar hook-associated protein 2 N-terminal" evidence="8">
    <location>
        <begin position="12"/>
        <end position="100"/>
    </location>
</feature>
<comment type="subcellular location">
    <subcellularLocation>
        <location evidence="1">Bacterial flagellum</location>
    </subcellularLocation>
</comment>
<dbReference type="InterPro" id="IPR003481">
    <property type="entry name" value="FliD_N"/>
</dbReference>
<reference evidence="10 11" key="1">
    <citation type="submission" date="2019-03" db="EMBL/GenBank/DDBJ databases">
        <title>Deep-cultivation of Planctomycetes and their phenomic and genomic characterization uncovers novel biology.</title>
        <authorList>
            <person name="Wiegand S."/>
            <person name="Jogler M."/>
            <person name="Boedeker C."/>
            <person name="Pinto D."/>
            <person name="Vollmers J."/>
            <person name="Rivas-Marin E."/>
            <person name="Kohn T."/>
            <person name="Peeters S.H."/>
            <person name="Heuer A."/>
            <person name="Rast P."/>
            <person name="Oberbeckmann S."/>
            <person name="Bunk B."/>
            <person name="Jeske O."/>
            <person name="Meyerdierks A."/>
            <person name="Storesund J.E."/>
            <person name="Kallscheuer N."/>
            <person name="Luecker S."/>
            <person name="Lage O.M."/>
            <person name="Pohl T."/>
            <person name="Merkel B.J."/>
            <person name="Hornburger P."/>
            <person name="Mueller R.-W."/>
            <person name="Bruemmer F."/>
            <person name="Labrenz M."/>
            <person name="Spormann A.M."/>
            <person name="Op den Camp H."/>
            <person name="Overmann J."/>
            <person name="Amann R."/>
            <person name="Jetten M.S.M."/>
            <person name="Mascher T."/>
            <person name="Medema M.H."/>
            <person name="Devos D.P."/>
            <person name="Kaster A.-K."/>
            <person name="Ovreas L."/>
            <person name="Rohde M."/>
            <person name="Galperin M.Y."/>
            <person name="Jogler C."/>
        </authorList>
    </citation>
    <scope>NUCLEOTIDE SEQUENCE [LARGE SCALE GENOMIC DNA]</scope>
    <source>
        <strain evidence="10 11">V144</strain>
    </source>
</reference>
<dbReference type="GO" id="GO:0009421">
    <property type="term" value="C:bacterial-type flagellum filament cap"/>
    <property type="evidence" value="ECO:0007669"/>
    <property type="project" value="InterPro"/>
</dbReference>
<sequence>MSGISSGVGLATGLNITEIVDALIGVQRNALVKLADRASGFTAVEGGIKTLEANLLSLNSSVQTLGLESTFETLQATSSDTSQFSVAANSTATAATYQLQGLRTSSNHQVISKGFADSDTTQIGTATTITLSNGGKLDQPKLLEELNNGLGVQRGSIRITDRDGQTEVIDLTKTIDIDDVIDTINKSATTIVASIEDDHLVITDTGSGVGTLSVTEVGGGQTAADLGILKSVAGSSFNGDSVYRVTTDFNLSQINDGNGITTVAGSDDFQITAADASTIDVNLDTAQTIGDVVDLINNDVSNAGKVTASIDSNGKLSLVDNTVGGSTFEVTALNSSLAARELGIQQSAPGGTILGTLSGGLNSVLLRSLNGGVSATGTVLNAGQISITDGAAGNATIDFSSAETLDDVIDLINANGSIQIEASLNDTKTGIQIKDLSAPSGTSIEIQDVTGNLASFLKIDTTLAETKHTVDSGSLDLRYVNEETSLSTYGKNGTAVSTGSIRITDRDGVSFNVDLSDATTTKTIGDVLTKINDAATTASAQINARLNDAGDGFIIESTGGSSFDVKVEEVSSGTVAADLGILGSGTTSVESNQTTVITVEATDTLDDIAEKINATGVATASIIDDGTAFNSSRLSLTSVRSGGAGEMILESSFDFGFSTSVDAEDALIRIGSNPQTSFLLTSSTNSFDNAITGLEIDLLSTGTSPATISVARDTAGIKSSINNFITAYNAFVDAKDSLTSFNSETNERGVLNGNGVVLTTVSRLEGLLTKKLSVSNNSIKSMSELGVQFSSNGKLQLNESFFDQVLIDDPSAVTEFFQQEDTGFAVVMDEVITAMTDPFTGSFKAQIDSLQASALSLNTRVDELNSILEDRRERLIRQFTLQETIVNQLNSQQSALERLQLLTFNNSNNKK</sequence>
<keyword evidence="10" id="KW-0282">Flagellum</keyword>
<dbReference type="KEGG" id="gaw:V144x_56010"/>
<comment type="similarity">
    <text evidence="2">Belongs to the FliD family.</text>
</comment>
<proteinExistence type="inferred from homology"/>
<gene>
    <name evidence="10" type="primary">fliD</name>
    <name evidence="10" type="ORF">V144x_56010</name>
</gene>
<dbReference type="GO" id="GO:0007155">
    <property type="term" value="P:cell adhesion"/>
    <property type="evidence" value="ECO:0007669"/>
    <property type="project" value="InterPro"/>
</dbReference>
<evidence type="ECO:0000256" key="3">
    <source>
        <dbReference type="ARBA" id="ARBA00011255"/>
    </source>
</evidence>
<keyword evidence="4" id="KW-0175">Coiled coil</keyword>
<evidence type="ECO:0000313" key="10">
    <source>
        <dbReference type="EMBL" id="QDU00088.1"/>
    </source>
</evidence>
<evidence type="ECO:0000256" key="7">
    <source>
        <dbReference type="ARBA" id="ARBA00033192"/>
    </source>
</evidence>
<dbReference type="PANTHER" id="PTHR30288:SF0">
    <property type="entry name" value="FLAGELLAR HOOK-ASSOCIATED PROTEIN 2"/>
    <property type="match status" value="1"/>
</dbReference>
<feature type="domain" description="Flagellar hook-associated protein 2 C-terminal" evidence="9">
    <location>
        <begin position="665"/>
        <end position="891"/>
    </location>
</feature>
<evidence type="ECO:0000256" key="5">
    <source>
        <dbReference type="ARBA" id="ARBA00023143"/>
    </source>
</evidence>
<keyword evidence="10" id="KW-0969">Cilium</keyword>
<dbReference type="Pfam" id="PF07195">
    <property type="entry name" value="FliD_C"/>
    <property type="match status" value="1"/>
</dbReference>
<keyword evidence="5" id="KW-0975">Bacterial flagellum</keyword>
<comment type="subunit">
    <text evidence="3">Homopentamer.</text>
</comment>
<evidence type="ECO:0000259" key="9">
    <source>
        <dbReference type="Pfam" id="PF07195"/>
    </source>
</evidence>
<dbReference type="InterPro" id="IPR040026">
    <property type="entry name" value="FliD"/>
</dbReference>
<evidence type="ECO:0000256" key="1">
    <source>
        <dbReference type="ARBA" id="ARBA00004365"/>
    </source>
</evidence>
<evidence type="ECO:0000256" key="6">
    <source>
        <dbReference type="ARBA" id="ARBA00033074"/>
    </source>
</evidence>
<evidence type="ECO:0000256" key="2">
    <source>
        <dbReference type="ARBA" id="ARBA00009764"/>
    </source>
</evidence>
<dbReference type="Proteomes" id="UP000318704">
    <property type="component" value="Chromosome"/>
</dbReference>
<dbReference type="Pfam" id="PF02465">
    <property type="entry name" value="FliD_N"/>
    <property type="match status" value="1"/>
</dbReference>
<dbReference type="InterPro" id="IPR010809">
    <property type="entry name" value="FliD_C"/>
</dbReference>
<dbReference type="RefSeq" id="WP_144990147.1">
    <property type="nucleotide sequence ID" value="NZ_CP037920.1"/>
</dbReference>
<dbReference type="AlphaFoldDB" id="A0A517W4A0"/>
<evidence type="ECO:0000259" key="8">
    <source>
        <dbReference type="Pfam" id="PF02465"/>
    </source>
</evidence>